<name>A0ABU8Z1L5_9ENTR</name>
<reference evidence="5 6" key="1">
    <citation type="submission" date="2024-03" db="EMBL/GenBank/DDBJ databases">
        <title>Two novel Raoultella species associated with bleeding cankers of broadleaf hosts, Raoultella scottia sp. nov. and Raoultella lignicola sp. nov.</title>
        <authorList>
            <person name="Brady C.L."/>
        </authorList>
    </citation>
    <scope>NUCLEOTIDE SEQUENCE [LARGE SCALE GENOMIC DNA]</scope>
    <source>
        <strain evidence="5 6">BAC 10a-01-01</strain>
    </source>
</reference>
<evidence type="ECO:0000313" key="6">
    <source>
        <dbReference type="Proteomes" id="UP001334005"/>
    </source>
</evidence>
<dbReference type="InterPro" id="IPR037099">
    <property type="entry name" value="Fum_R/Succ_DH_flav-like_C_sf"/>
</dbReference>
<organism evidence="5 6">
    <name type="scientific">Raoultella scottii</name>
    <dbReference type="NCBI Taxonomy" id="3040937"/>
    <lineage>
        <taxon>Bacteria</taxon>
        <taxon>Pseudomonadati</taxon>
        <taxon>Pseudomonadota</taxon>
        <taxon>Gammaproteobacteria</taxon>
        <taxon>Enterobacterales</taxon>
        <taxon>Enterobacteriaceae</taxon>
        <taxon>Klebsiella/Raoultella group</taxon>
        <taxon>Raoultella</taxon>
    </lineage>
</organism>
<dbReference type="PANTHER" id="PTHR11632:SF51">
    <property type="entry name" value="SUCCINATE DEHYDROGENASE [UBIQUINONE] FLAVOPROTEIN SUBUNIT, MITOCHONDRIAL"/>
    <property type="match status" value="1"/>
</dbReference>
<dbReference type="Proteomes" id="UP001334005">
    <property type="component" value="Unassembled WGS sequence"/>
</dbReference>
<keyword evidence="6" id="KW-1185">Reference proteome</keyword>
<sequence>MSRANSAIVEESADVLVIGGGPAGAWAALTAARSGCRVILADKGYFGTSGATAPSNTGTWCVPPGQREDEIARRRLLTGALAAPEVMQRTLAGCWEGLQLLLAWGYPFPQDHDGNPYLANLRGPDYMRFMRQKVREAGVTIMDHSPALTLLKDVDGVAGAVGLNRQKNFFWRVTASSVVLATGGCAFGERILGATGLTGDGYVMGMEVGAALSGMEYSAQYGITPVHTSMNKGVIYQWATFYDADGHALAIEGDRQTALARILLSGPVYARLDRADPPLQACLRQSQPNCFVPFDRQGINPFSDKFEVVLRCEGTVRGLGGLRLQDRHGATDVAGLYAAGDAASREGMNGVISGGGGPNAAWAIASGRASGLAAARTAEKLKPQAAARRQKNRQTPLLNVGGLGYDLHGSGAGADAQRPDAIFDAVRDEMLPLNKNFFRTSAGISQSLSRLNGLSKSLGLYGYSASDSLVELLRRREARSLLKVSRWSYKAALLRQESRGIHRLLDRPHSQPAFAKRIVIHGLNAPAWDSHALPEGE</sequence>
<dbReference type="PRINTS" id="PR00411">
    <property type="entry name" value="PNDRDTASEI"/>
</dbReference>
<dbReference type="Gene3D" id="3.50.50.60">
    <property type="entry name" value="FAD/NAD(P)-binding domain"/>
    <property type="match status" value="1"/>
</dbReference>
<evidence type="ECO:0000256" key="2">
    <source>
        <dbReference type="ARBA" id="ARBA00022630"/>
    </source>
</evidence>
<evidence type="ECO:0000256" key="3">
    <source>
        <dbReference type="ARBA" id="ARBA00023002"/>
    </source>
</evidence>
<accession>A0ABU8Z1L5</accession>
<dbReference type="PANTHER" id="PTHR11632">
    <property type="entry name" value="SUCCINATE DEHYDROGENASE 2 FLAVOPROTEIN SUBUNIT"/>
    <property type="match status" value="1"/>
</dbReference>
<evidence type="ECO:0000256" key="1">
    <source>
        <dbReference type="ARBA" id="ARBA00005163"/>
    </source>
</evidence>
<dbReference type="RefSeq" id="WP_331833719.1">
    <property type="nucleotide sequence ID" value="NZ_JARXNH020000046.1"/>
</dbReference>
<comment type="caution">
    <text evidence="5">The sequence shown here is derived from an EMBL/GenBank/DDBJ whole genome shotgun (WGS) entry which is preliminary data.</text>
</comment>
<dbReference type="SUPFAM" id="SSF51905">
    <property type="entry name" value="FAD/NAD(P)-binding domain"/>
    <property type="match status" value="1"/>
</dbReference>
<dbReference type="Gene3D" id="1.20.58.100">
    <property type="entry name" value="Fumarate reductase/succinate dehydrogenase flavoprotein-like, C-terminal domain"/>
    <property type="match status" value="1"/>
</dbReference>
<dbReference type="InterPro" id="IPR036188">
    <property type="entry name" value="FAD/NAD-bd_sf"/>
</dbReference>
<keyword evidence="2" id="KW-0285">Flavoprotein</keyword>
<dbReference type="SUPFAM" id="SSF46977">
    <property type="entry name" value="Succinate dehydrogenase/fumarate reductase flavoprotein C-terminal domain"/>
    <property type="match status" value="1"/>
</dbReference>
<gene>
    <name evidence="5" type="ORF">QFI66_003225</name>
</gene>
<comment type="pathway">
    <text evidence="1">Carbohydrate metabolism; tricarboxylic acid cycle.</text>
</comment>
<keyword evidence="3" id="KW-0560">Oxidoreductase</keyword>
<protein>
    <submittedName>
        <fullName evidence="5">FAD-binding protein</fullName>
    </submittedName>
</protein>
<dbReference type="Pfam" id="PF00890">
    <property type="entry name" value="FAD_binding_2"/>
    <property type="match status" value="1"/>
</dbReference>
<evidence type="ECO:0000259" key="4">
    <source>
        <dbReference type="Pfam" id="PF00890"/>
    </source>
</evidence>
<proteinExistence type="predicted"/>
<dbReference type="InterPro" id="IPR030664">
    <property type="entry name" value="SdhA/FrdA/AprA"/>
</dbReference>
<feature type="domain" description="FAD-dependent oxidoreductase 2 FAD-binding" evidence="4">
    <location>
        <begin position="14"/>
        <end position="216"/>
    </location>
</feature>
<dbReference type="PRINTS" id="PR00368">
    <property type="entry name" value="FADPNR"/>
</dbReference>
<dbReference type="EMBL" id="JARXNH020000046">
    <property type="protein sequence ID" value="MEK0247140.1"/>
    <property type="molecule type" value="Genomic_DNA"/>
</dbReference>
<evidence type="ECO:0000313" key="5">
    <source>
        <dbReference type="EMBL" id="MEK0247140.1"/>
    </source>
</evidence>
<dbReference type="InterPro" id="IPR003953">
    <property type="entry name" value="FAD-dep_OxRdtase_2_FAD-bd"/>
</dbReference>